<dbReference type="SUPFAM" id="SSF53448">
    <property type="entry name" value="Nucleotide-diphospho-sugar transferases"/>
    <property type="match status" value="1"/>
</dbReference>
<feature type="domain" description="Glycosyltransferase 2-like" evidence="8">
    <location>
        <begin position="37"/>
        <end position="196"/>
    </location>
</feature>
<dbReference type="CDD" id="cd04187">
    <property type="entry name" value="DPM1_like_bac"/>
    <property type="match status" value="1"/>
</dbReference>
<gene>
    <name evidence="9" type="ORF">DI603_09325</name>
</gene>
<dbReference type="PANTHER" id="PTHR48090:SF1">
    <property type="entry name" value="PROPHAGE BACTOPRENOL GLUCOSYL TRANSFERASE HOMOLOG"/>
    <property type="match status" value="1"/>
</dbReference>
<evidence type="ECO:0000259" key="8">
    <source>
        <dbReference type="Pfam" id="PF00535"/>
    </source>
</evidence>
<evidence type="ECO:0000256" key="1">
    <source>
        <dbReference type="ARBA" id="ARBA00004141"/>
    </source>
</evidence>
<dbReference type="Proteomes" id="UP000249633">
    <property type="component" value="Unassembled WGS sequence"/>
</dbReference>
<keyword evidence="2" id="KW-0328">Glycosyltransferase</keyword>
<feature type="transmembrane region" description="Helical" evidence="7">
    <location>
        <begin position="293"/>
        <end position="318"/>
    </location>
</feature>
<dbReference type="AlphaFoldDB" id="A0A2W5DQ29"/>
<accession>A0A2W5DQ29</accession>
<dbReference type="Pfam" id="PF00535">
    <property type="entry name" value="Glycos_transf_2"/>
    <property type="match status" value="1"/>
</dbReference>
<evidence type="ECO:0000256" key="7">
    <source>
        <dbReference type="SAM" id="Phobius"/>
    </source>
</evidence>
<comment type="caution">
    <text evidence="9">The sequence shown here is derived from an EMBL/GenBank/DDBJ whole genome shotgun (WGS) entry which is preliminary data.</text>
</comment>
<keyword evidence="5 7" id="KW-1133">Transmembrane helix</keyword>
<evidence type="ECO:0000256" key="4">
    <source>
        <dbReference type="ARBA" id="ARBA00022692"/>
    </source>
</evidence>
<comment type="subcellular location">
    <subcellularLocation>
        <location evidence="1">Membrane</location>
        <topology evidence="1">Multi-pass membrane protein</topology>
    </subcellularLocation>
</comment>
<dbReference type="Gene3D" id="3.90.550.10">
    <property type="entry name" value="Spore Coat Polysaccharide Biosynthesis Protein SpsA, Chain A"/>
    <property type="match status" value="1"/>
</dbReference>
<evidence type="ECO:0000256" key="5">
    <source>
        <dbReference type="ARBA" id="ARBA00022989"/>
    </source>
</evidence>
<dbReference type="InterPro" id="IPR001173">
    <property type="entry name" value="Glyco_trans_2-like"/>
</dbReference>
<feature type="transmembrane region" description="Helical" evidence="7">
    <location>
        <begin position="260"/>
        <end position="281"/>
    </location>
</feature>
<proteinExistence type="predicted"/>
<dbReference type="InterPro" id="IPR050256">
    <property type="entry name" value="Glycosyltransferase_2"/>
</dbReference>
<evidence type="ECO:0000313" key="10">
    <source>
        <dbReference type="Proteomes" id="UP000249633"/>
    </source>
</evidence>
<protein>
    <submittedName>
        <fullName evidence="9">Glycosyltransferase</fullName>
    </submittedName>
</protein>
<dbReference type="GO" id="GO:0005886">
    <property type="term" value="C:plasma membrane"/>
    <property type="evidence" value="ECO:0007669"/>
    <property type="project" value="TreeGrafter"/>
</dbReference>
<sequence length="340" mass="37066">MSVTGHAQDGDVHQALASPDLRVFASAGRDPLASLDVVMPAFNEAASLPTLLPQLARVLADITPRWQIILVDDGSSDATASIAQAARRDGLRLRYVRLSRNFGKEAALTAGLSLAQAARVLLMDADGQHATELIRRMHEAWLAGVDMAIAVRERRDDESWAKRLGTRLFYDAINGFSGLRIPPDAGDFRLMDRRVVSALNSLPERNRFMKGLYAWVGFRTEFIPYTPAQRRGGHSSFSLGRLARLAFTGLTAFSNLPLRVWSALGAAIAFAALVYGAWLVVEHFAFGSPLPGWPTLAVGLMFFGGVQLLSVGILGEYVGRIFDEVKQRPIYLIATDTGDA</sequence>
<evidence type="ECO:0000256" key="6">
    <source>
        <dbReference type="ARBA" id="ARBA00023136"/>
    </source>
</evidence>
<keyword evidence="6 7" id="KW-0472">Membrane</keyword>
<organism evidence="9 10">
    <name type="scientific">Roseateles depolymerans</name>
    <dbReference type="NCBI Taxonomy" id="76731"/>
    <lineage>
        <taxon>Bacteria</taxon>
        <taxon>Pseudomonadati</taxon>
        <taxon>Pseudomonadota</taxon>
        <taxon>Betaproteobacteria</taxon>
        <taxon>Burkholderiales</taxon>
        <taxon>Sphaerotilaceae</taxon>
        <taxon>Roseateles</taxon>
    </lineage>
</organism>
<name>A0A2W5DQ29_9BURK</name>
<evidence type="ECO:0000256" key="3">
    <source>
        <dbReference type="ARBA" id="ARBA00022679"/>
    </source>
</evidence>
<evidence type="ECO:0000313" key="9">
    <source>
        <dbReference type="EMBL" id="PZP32873.1"/>
    </source>
</evidence>
<keyword evidence="3 9" id="KW-0808">Transferase</keyword>
<dbReference type="EMBL" id="QFOD01000007">
    <property type="protein sequence ID" value="PZP32873.1"/>
    <property type="molecule type" value="Genomic_DNA"/>
</dbReference>
<evidence type="ECO:0000256" key="2">
    <source>
        <dbReference type="ARBA" id="ARBA00022676"/>
    </source>
</evidence>
<dbReference type="PANTHER" id="PTHR48090">
    <property type="entry name" value="UNDECAPRENYL-PHOSPHATE 4-DEOXY-4-FORMAMIDO-L-ARABINOSE TRANSFERASE-RELATED"/>
    <property type="match status" value="1"/>
</dbReference>
<dbReference type="InterPro" id="IPR029044">
    <property type="entry name" value="Nucleotide-diphossugar_trans"/>
</dbReference>
<keyword evidence="4 7" id="KW-0812">Transmembrane</keyword>
<dbReference type="GO" id="GO:0016757">
    <property type="term" value="F:glycosyltransferase activity"/>
    <property type="evidence" value="ECO:0007669"/>
    <property type="project" value="UniProtKB-KW"/>
</dbReference>
<reference evidence="9 10" key="1">
    <citation type="submission" date="2017-08" db="EMBL/GenBank/DDBJ databases">
        <title>Infants hospitalized years apart are colonized by the same room-sourced microbial strains.</title>
        <authorList>
            <person name="Brooks B."/>
            <person name="Olm M.R."/>
            <person name="Firek B.A."/>
            <person name="Baker R."/>
            <person name="Thomas B.C."/>
            <person name="Morowitz M.J."/>
            <person name="Banfield J.F."/>
        </authorList>
    </citation>
    <scope>NUCLEOTIDE SEQUENCE [LARGE SCALE GENOMIC DNA]</scope>
    <source>
        <strain evidence="9">S2_012_000_R2_81</strain>
    </source>
</reference>